<evidence type="ECO:0000256" key="8">
    <source>
        <dbReference type="SAM" id="Phobius"/>
    </source>
</evidence>
<comment type="caution">
    <text evidence="9">The sequence shown here is derived from an EMBL/GenBank/DDBJ whole genome shotgun (WGS) entry which is preliminary data.</text>
</comment>
<keyword evidence="8" id="KW-1133">Transmembrane helix</keyword>
<feature type="compositionally biased region" description="Pro residues" evidence="7">
    <location>
        <begin position="457"/>
        <end position="484"/>
    </location>
</feature>
<dbReference type="Proteomes" id="UP000265515">
    <property type="component" value="Unassembled WGS sequence"/>
</dbReference>
<feature type="compositionally biased region" description="Gly residues" evidence="7">
    <location>
        <begin position="939"/>
        <end position="960"/>
    </location>
</feature>
<keyword evidence="2 6" id="KW-0378">Hydrolase</keyword>
<dbReference type="Gramene" id="GBG58994">
    <property type="protein sequence ID" value="GBG58994"/>
    <property type="gene ID" value="CBR_g24342"/>
</dbReference>
<feature type="region of interest" description="Disordered" evidence="7">
    <location>
        <begin position="197"/>
        <end position="253"/>
    </location>
</feature>
<feature type="region of interest" description="Disordered" evidence="7">
    <location>
        <begin position="270"/>
        <end position="294"/>
    </location>
</feature>
<keyword evidence="5 6" id="KW-0326">Glycosidase</keyword>
<dbReference type="OrthoDB" id="187139at2759"/>
<dbReference type="SUPFAM" id="SSF51126">
    <property type="entry name" value="Pectin lyase-like"/>
    <property type="match status" value="1"/>
</dbReference>
<evidence type="ECO:0000256" key="3">
    <source>
        <dbReference type="ARBA" id="ARBA00023157"/>
    </source>
</evidence>
<feature type="region of interest" description="Disordered" evidence="7">
    <location>
        <begin position="528"/>
        <end position="576"/>
    </location>
</feature>
<dbReference type="AlphaFoldDB" id="A0A388JMG7"/>
<feature type="compositionally biased region" description="Basic and acidic residues" evidence="7">
    <location>
        <begin position="439"/>
        <end position="451"/>
    </location>
</feature>
<keyword evidence="4" id="KW-0325">Glycoprotein</keyword>
<evidence type="ECO:0000256" key="2">
    <source>
        <dbReference type="ARBA" id="ARBA00022801"/>
    </source>
</evidence>
<accession>A0A388JMG7</accession>
<dbReference type="GO" id="GO:0004650">
    <property type="term" value="F:polygalacturonase activity"/>
    <property type="evidence" value="ECO:0007669"/>
    <property type="project" value="InterPro"/>
</dbReference>
<feature type="compositionally biased region" description="Gly residues" evidence="7">
    <location>
        <begin position="991"/>
        <end position="1037"/>
    </location>
</feature>
<dbReference type="PANTHER" id="PTHR31736:SF19">
    <property type="entry name" value="PECTIN LYASE SUPERFAMILY PROTEIN-RELATED"/>
    <property type="match status" value="1"/>
</dbReference>
<keyword evidence="8" id="KW-0472">Membrane</keyword>
<dbReference type="EMBL" id="BFEA01000002">
    <property type="protein sequence ID" value="GBG58994.1"/>
    <property type="molecule type" value="Genomic_DNA"/>
</dbReference>
<gene>
    <name evidence="9" type="ORF">CBR_g24342</name>
</gene>
<evidence type="ECO:0000256" key="5">
    <source>
        <dbReference type="ARBA" id="ARBA00023295"/>
    </source>
</evidence>
<evidence type="ECO:0000256" key="7">
    <source>
        <dbReference type="SAM" id="MobiDB-lite"/>
    </source>
</evidence>
<feature type="compositionally biased region" description="Gly residues" evidence="7">
    <location>
        <begin position="1044"/>
        <end position="1083"/>
    </location>
</feature>
<reference evidence="9 10" key="1">
    <citation type="journal article" date="2018" name="Cell">
        <title>The Chara Genome: Secondary Complexity and Implications for Plant Terrestrialization.</title>
        <authorList>
            <person name="Nishiyama T."/>
            <person name="Sakayama H."/>
            <person name="Vries J.D."/>
            <person name="Buschmann H."/>
            <person name="Saint-Marcoux D."/>
            <person name="Ullrich K.K."/>
            <person name="Haas F.B."/>
            <person name="Vanderstraeten L."/>
            <person name="Becker D."/>
            <person name="Lang D."/>
            <person name="Vosolsobe S."/>
            <person name="Rombauts S."/>
            <person name="Wilhelmsson P.K.I."/>
            <person name="Janitza P."/>
            <person name="Kern R."/>
            <person name="Heyl A."/>
            <person name="Rumpler F."/>
            <person name="Villalobos L.I.A.C."/>
            <person name="Clay J.M."/>
            <person name="Skokan R."/>
            <person name="Toyoda A."/>
            <person name="Suzuki Y."/>
            <person name="Kagoshima H."/>
            <person name="Schijlen E."/>
            <person name="Tajeshwar N."/>
            <person name="Catarino B."/>
            <person name="Hetherington A.J."/>
            <person name="Saltykova A."/>
            <person name="Bonnot C."/>
            <person name="Breuninger H."/>
            <person name="Symeonidi A."/>
            <person name="Radhakrishnan G.V."/>
            <person name="Van Nieuwerburgh F."/>
            <person name="Deforce D."/>
            <person name="Chang C."/>
            <person name="Karol K.G."/>
            <person name="Hedrich R."/>
            <person name="Ulvskov P."/>
            <person name="Glockner G."/>
            <person name="Delwiche C.F."/>
            <person name="Petrasek J."/>
            <person name="Van de Peer Y."/>
            <person name="Friml J."/>
            <person name="Beilby M."/>
            <person name="Dolan L."/>
            <person name="Kohara Y."/>
            <person name="Sugano S."/>
            <person name="Fujiyama A."/>
            <person name="Delaux P.-M."/>
            <person name="Quint M."/>
            <person name="TheiBen G."/>
            <person name="Hagemann M."/>
            <person name="Harholt J."/>
            <person name="Dunand C."/>
            <person name="Zachgo S."/>
            <person name="Langdale J."/>
            <person name="Maumus F."/>
            <person name="Straeten D.V.D."/>
            <person name="Gould S.B."/>
            <person name="Rensing S.A."/>
        </authorList>
    </citation>
    <scope>NUCLEOTIDE SEQUENCE [LARGE SCALE GENOMIC DNA]</scope>
    <source>
        <strain evidence="9 10">S276</strain>
    </source>
</reference>
<evidence type="ECO:0000256" key="1">
    <source>
        <dbReference type="ARBA" id="ARBA00008834"/>
    </source>
</evidence>
<feature type="transmembrane region" description="Helical" evidence="8">
    <location>
        <begin position="1129"/>
        <end position="1156"/>
    </location>
</feature>
<keyword evidence="3" id="KW-1015">Disulfide bond</keyword>
<protein>
    <recommendedName>
        <fullName evidence="11">Polygalacturonase</fullName>
    </recommendedName>
</protein>
<name>A0A388JMG7_CHABU</name>
<dbReference type="PANTHER" id="PTHR31736">
    <property type="match status" value="1"/>
</dbReference>
<dbReference type="GO" id="GO:0046576">
    <property type="term" value="F:rhamnogalacturonan alpha-L-rhamnopyranosyl-(1-&gt;4)-alpha-D-galactopyranosyluronide lyase activity"/>
    <property type="evidence" value="ECO:0007669"/>
    <property type="project" value="UniProtKB-ARBA"/>
</dbReference>
<organism evidence="9 10">
    <name type="scientific">Chara braunii</name>
    <name type="common">Braun's stonewort</name>
    <dbReference type="NCBI Taxonomy" id="69332"/>
    <lineage>
        <taxon>Eukaryota</taxon>
        <taxon>Viridiplantae</taxon>
        <taxon>Streptophyta</taxon>
        <taxon>Charophyceae</taxon>
        <taxon>Charales</taxon>
        <taxon>Characeae</taxon>
        <taxon>Chara</taxon>
    </lineage>
</organism>
<feature type="region of interest" description="Disordered" evidence="7">
    <location>
        <begin position="378"/>
        <end position="400"/>
    </location>
</feature>
<dbReference type="GO" id="GO:0005975">
    <property type="term" value="P:carbohydrate metabolic process"/>
    <property type="evidence" value="ECO:0007669"/>
    <property type="project" value="InterPro"/>
</dbReference>
<feature type="region of interest" description="Disordered" evidence="7">
    <location>
        <begin position="918"/>
        <end position="1093"/>
    </location>
</feature>
<dbReference type="InterPro" id="IPR011050">
    <property type="entry name" value="Pectin_lyase_fold/virulence"/>
</dbReference>
<comment type="similarity">
    <text evidence="1 6">Belongs to the glycosyl hydrolase 28 family.</text>
</comment>
<feature type="region of interest" description="Disordered" evidence="7">
    <location>
        <begin position="424"/>
        <end position="487"/>
    </location>
</feature>
<evidence type="ECO:0000256" key="4">
    <source>
        <dbReference type="ARBA" id="ARBA00023180"/>
    </source>
</evidence>
<evidence type="ECO:0008006" key="11">
    <source>
        <dbReference type="Google" id="ProtNLM"/>
    </source>
</evidence>
<keyword evidence="8" id="KW-0812">Transmembrane</keyword>
<dbReference type="InterPro" id="IPR006626">
    <property type="entry name" value="PbH1"/>
</dbReference>
<dbReference type="STRING" id="69332.A0A388JMG7"/>
<evidence type="ECO:0000313" key="10">
    <source>
        <dbReference type="Proteomes" id="UP000265515"/>
    </source>
</evidence>
<keyword evidence="10" id="KW-1185">Reference proteome</keyword>
<evidence type="ECO:0000256" key="6">
    <source>
        <dbReference type="RuleBase" id="RU361169"/>
    </source>
</evidence>
<dbReference type="InterPro" id="IPR000743">
    <property type="entry name" value="Glyco_hydro_28"/>
</dbReference>
<evidence type="ECO:0000313" key="9">
    <source>
        <dbReference type="EMBL" id="GBG58994.1"/>
    </source>
</evidence>
<feature type="compositionally biased region" description="Basic and acidic residues" evidence="7">
    <location>
        <begin position="384"/>
        <end position="400"/>
    </location>
</feature>
<proteinExistence type="inferred from homology"/>
<dbReference type="InterPro" id="IPR012334">
    <property type="entry name" value="Pectin_lyas_fold"/>
</dbReference>
<feature type="compositionally biased region" description="Gly residues" evidence="7">
    <location>
        <begin position="969"/>
        <end position="983"/>
    </location>
</feature>
<dbReference type="Gene3D" id="2.160.20.10">
    <property type="entry name" value="Single-stranded right-handed beta-helix, Pectin lyase-like"/>
    <property type="match status" value="1"/>
</dbReference>
<sequence>MDGSAHFSQPSFSSRKLLPSTHILSSLHGMGVLDTPGTRVVLFKKTADVKDYSCPFHPATEEVRTSAFHDTSALHDMSAVNDTSASDDTSAMHDPLPWGFPANLQRSRMRGSRRPPAFVASCLPLPLLQVLLHRLLLLFLLLLVVFPRADASKSASSAMAAAVNPQEPIDWQSRSQGDKDNDLEGYGRSIVGIPSIDGERNGFSAKKPTSEERMAGSRSTAIMRKKMAGRSMHEEEEMAGRRRSVPGHGMTAERGSIAMGGRMAGKPISKEEKAGRRRHLASPPDEMAGKTATGKPISAVEKAGRWRHLAARDEMVGKPISKTEEKARRRRHLAARGEKMAGKLISSEEKANAITAATSSRSSRTTTNQNLHRVILLGNSYPNRTEDSDRHLQTSTKDRTADAVLSTISELSWALPSNITSESLTSESLTQPLPRQHHPKEEALHRARNDHSTPPSLHSPPPPPPASPTSSPTPPPPPPPPPSSSPFNSAAAMTALFVTPSLSFNLSAPLPIEDIQSGFLDSLGMPPAVSSFESDEESMSALAHKRPTGPPSGPLPGNATKPPSVGGYRRGRDRPRDGISRYLDQVLQMCQNGGGTVTIPGGTYDVHPFKIEYCKGVTLRIDGQLRGPTPGGSSRNADGLIYIYRCENFHLTGSGSLHGNGERWWKKHSGPALVLVQQSYDVSVSGLQLLSSPAFHLTINLCNVVTVENIHIETPTDTPNTDGIHVSDTYELDIRNCYIQAGDDNIALYNGCKGVRISNIRCVGGHGTSIGGLGEGGTIAYIHDVQISDITYEGSANGARIKAWPNGQGSVDNVVFRNLKMINVHMPLVIDAFYHCNGRRCKQGSRGVEITNIVFDGVRGTGSALDGRMGRLACSRAEPCRSIQLRNVNLESSIGAPPYFFCLQAFGGSSSVQPPSCINMADGWPDQGDLRSSGRRYDGGGGATGARVPPGGGQGGGAPGGSQRDGPAPGAGAGVGGGDGGGGEGEEGGGGKRGGGQGGGQEGGGGPGEKGGKGGDGGGEEGGGGEARQGYWGGGGEGGEEGGGDGGGDGGGEAGGGGGGEGGEAYWGEGGEGWQGGEGGNGEQGSDKGGDLAGGGGGLGFGDYARSSAESMQHPLLCNCRLLHALCTLYLPFHISHSTLDAILMALITALMAWVLSY</sequence>
<dbReference type="Pfam" id="PF00295">
    <property type="entry name" value="Glyco_hydro_28"/>
    <property type="match status" value="1"/>
</dbReference>
<dbReference type="SMART" id="SM00710">
    <property type="entry name" value="PbH1"/>
    <property type="match status" value="5"/>
</dbReference>